<evidence type="ECO:0000313" key="3">
    <source>
        <dbReference type="Proteomes" id="UP000001075"/>
    </source>
</evidence>
<feature type="region of interest" description="Disordered" evidence="1">
    <location>
        <begin position="1"/>
        <end position="24"/>
    </location>
</feature>
<gene>
    <name evidence="2" type="ORF">I79_012186</name>
</gene>
<dbReference type="InParanoid" id="G3HN54"/>
<dbReference type="PANTHER" id="PTHR31466">
    <property type="entry name" value="GENE 5591-RELATED"/>
    <property type="match status" value="1"/>
</dbReference>
<dbReference type="STRING" id="10029.G3HN54"/>
<dbReference type="EMBL" id="JH000534">
    <property type="protein sequence ID" value="EGV94151.1"/>
    <property type="molecule type" value="Genomic_DNA"/>
</dbReference>
<reference evidence="3" key="1">
    <citation type="journal article" date="2011" name="Nat. Biotechnol.">
        <title>The genomic sequence of the Chinese hamster ovary (CHO)-K1 cell line.</title>
        <authorList>
            <person name="Xu X."/>
            <person name="Nagarajan H."/>
            <person name="Lewis N.E."/>
            <person name="Pan S."/>
            <person name="Cai Z."/>
            <person name="Liu X."/>
            <person name="Chen W."/>
            <person name="Xie M."/>
            <person name="Wang W."/>
            <person name="Hammond S."/>
            <person name="Andersen M.R."/>
            <person name="Neff N."/>
            <person name="Passarelli B."/>
            <person name="Koh W."/>
            <person name="Fan H.C."/>
            <person name="Wang J."/>
            <person name="Gui Y."/>
            <person name="Lee K.H."/>
            <person name="Betenbaugh M.J."/>
            <person name="Quake S.R."/>
            <person name="Famili I."/>
            <person name="Palsson B.O."/>
            <person name="Wang J."/>
        </authorList>
    </citation>
    <scope>NUCLEOTIDE SEQUENCE [LARGE SCALE GENOMIC DNA]</scope>
    <source>
        <strain evidence="3">CHO K1 cell line</strain>
    </source>
</reference>
<evidence type="ECO:0000313" key="2">
    <source>
        <dbReference type="EMBL" id="EGV94151.1"/>
    </source>
</evidence>
<name>G3HN54_CRIGR</name>
<protein>
    <submittedName>
        <fullName evidence="2">Uncharacterized protein</fullName>
    </submittedName>
</protein>
<feature type="compositionally biased region" description="Polar residues" evidence="1">
    <location>
        <begin position="1"/>
        <end position="12"/>
    </location>
</feature>
<feature type="region of interest" description="Disordered" evidence="1">
    <location>
        <begin position="62"/>
        <end position="85"/>
    </location>
</feature>
<dbReference type="InterPro" id="IPR040292">
    <property type="entry name" value="C2orf78-like"/>
</dbReference>
<dbReference type="AlphaFoldDB" id="G3HN54"/>
<evidence type="ECO:0000256" key="1">
    <source>
        <dbReference type="SAM" id="MobiDB-lite"/>
    </source>
</evidence>
<dbReference type="Proteomes" id="UP000001075">
    <property type="component" value="Unassembled WGS sequence"/>
</dbReference>
<sequence>MNVPTPFSTSASYCPRSAPARTDTNLQESRAVQCLHTGCADEDTTCLWRQLIDCSHPKSLTIPDIASSSKPRRNRDNNMEEMSAEPWMPMKAYECTKENQDVPLFSSAQPSMQQPLNYTDDGSLRQKLSSDISTLGSTSLGLQEPGTLQCVMVSRIDLKT</sequence>
<organism evidence="2 3">
    <name type="scientific">Cricetulus griseus</name>
    <name type="common">Chinese hamster</name>
    <name type="synonym">Cricetulus barabensis griseus</name>
    <dbReference type="NCBI Taxonomy" id="10029"/>
    <lineage>
        <taxon>Eukaryota</taxon>
        <taxon>Metazoa</taxon>
        <taxon>Chordata</taxon>
        <taxon>Craniata</taxon>
        <taxon>Vertebrata</taxon>
        <taxon>Euteleostomi</taxon>
        <taxon>Mammalia</taxon>
        <taxon>Eutheria</taxon>
        <taxon>Euarchontoglires</taxon>
        <taxon>Glires</taxon>
        <taxon>Rodentia</taxon>
        <taxon>Myomorpha</taxon>
        <taxon>Muroidea</taxon>
        <taxon>Cricetidae</taxon>
        <taxon>Cricetinae</taxon>
        <taxon>Cricetulus</taxon>
    </lineage>
</organism>
<accession>G3HN54</accession>
<proteinExistence type="predicted"/>
<dbReference type="PANTHER" id="PTHR31466:SF1">
    <property type="entry name" value="RIKEN CDNA 4930433I11 GENE"/>
    <property type="match status" value="1"/>
</dbReference>